<comment type="caution">
    <text evidence="1">The sequence shown here is derived from an EMBL/GenBank/DDBJ whole genome shotgun (WGS) entry which is preliminary data.</text>
</comment>
<dbReference type="AlphaFoldDB" id="A0AB74F105"/>
<evidence type="ECO:0000313" key="2">
    <source>
        <dbReference type="Proteomes" id="UP000184012"/>
    </source>
</evidence>
<proteinExistence type="predicted"/>
<organism evidence="1 2">
    <name type="scientific">Eubacterium callanderi</name>
    <dbReference type="NCBI Taxonomy" id="53442"/>
    <lineage>
        <taxon>Bacteria</taxon>
        <taxon>Bacillati</taxon>
        <taxon>Bacillota</taxon>
        <taxon>Clostridia</taxon>
        <taxon>Eubacteriales</taxon>
        <taxon>Eubacteriaceae</taxon>
        <taxon>Eubacterium</taxon>
    </lineage>
</organism>
<accession>A0AB74F105</accession>
<sequence length="54" mass="6108">MGVLVAYKAKSTGLASPVFISHRIVFSLHINERKHNAMKVKAKGSNFDHECYEF</sequence>
<gene>
    <name evidence="1" type="ORF">SAMN04515649_108139</name>
</gene>
<protein>
    <submittedName>
        <fullName evidence="1">Uncharacterized protein</fullName>
    </submittedName>
</protein>
<evidence type="ECO:0000313" key="1">
    <source>
        <dbReference type="EMBL" id="SHL85295.1"/>
    </source>
</evidence>
<dbReference type="EMBL" id="FRBP01000008">
    <property type="protein sequence ID" value="SHL85295.1"/>
    <property type="molecule type" value="Genomic_DNA"/>
</dbReference>
<reference evidence="1 2" key="1">
    <citation type="submission" date="2016-11" db="EMBL/GenBank/DDBJ databases">
        <authorList>
            <person name="Varghese N."/>
            <person name="Submissions S."/>
        </authorList>
    </citation>
    <scope>NUCLEOTIDE SEQUENCE [LARGE SCALE GENOMIC DNA]</scope>
    <source>
        <strain evidence="1 2">FD</strain>
    </source>
</reference>
<dbReference type="Proteomes" id="UP000184012">
    <property type="component" value="Unassembled WGS sequence"/>
</dbReference>
<name>A0AB74F105_9FIRM</name>